<name>A0A1R2D511_9CILI</name>
<organism evidence="1 2">
    <name type="scientific">Stentor coeruleus</name>
    <dbReference type="NCBI Taxonomy" id="5963"/>
    <lineage>
        <taxon>Eukaryota</taxon>
        <taxon>Sar</taxon>
        <taxon>Alveolata</taxon>
        <taxon>Ciliophora</taxon>
        <taxon>Postciliodesmatophora</taxon>
        <taxon>Heterotrichea</taxon>
        <taxon>Heterotrichida</taxon>
        <taxon>Stentoridae</taxon>
        <taxon>Stentor</taxon>
    </lineage>
</organism>
<proteinExistence type="predicted"/>
<evidence type="ECO:0000313" key="2">
    <source>
        <dbReference type="Proteomes" id="UP000187209"/>
    </source>
</evidence>
<comment type="caution">
    <text evidence="1">The sequence shown here is derived from an EMBL/GenBank/DDBJ whole genome shotgun (WGS) entry which is preliminary data.</text>
</comment>
<reference evidence="1 2" key="1">
    <citation type="submission" date="2016-11" db="EMBL/GenBank/DDBJ databases">
        <title>The macronuclear genome of Stentor coeruleus: a giant cell with tiny introns.</title>
        <authorList>
            <person name="Slabodnick M."/>
            <person name="Ruby J.G."/>
            <person name="Reiff S.B."/>
            <person name="Swart E.C."/>
            <person name="Gosai S."/>
            <person name="Prabakaran S."/>
            <person name="Witkowska E."/>
            <person name="Larue G.E."/>
            <person name="Fisher S."/>
            <person name="Freeman R.M."/>
            <person name="Gunawardena J."/>
            <person name="Chu W."/>
            <person name="Stover N.A."/>
            <person name="Gregory B.D."/>
            <person name="Nowacki M."/>
            <person name="Derisi J."/>
            <person name="Roy S.W."/>
            <person name="Marshall W.F."/>
            <person name="Sood P."/>
        </authorList>
    </citation>
    <scope>NUCLEOTIDE SEQUENCE [LARGE SCALE GENOMIC DNA]</scope>
    <source>
        <strain evidence="1">WM001</strain>
    </source>
</reference>
<evidence type="ECO:0000313" key="1">
    <source>
        <dbReference type="EMBL" id="OMJ96342.1"/>
    </source>
</evidence>
<dbReference type="OrthoDB" id="320422at2759"/>
<protein>
    <submittedName>
        <fullName evidence="1">Uncharacterized protein</fullName>
    </submittedName>
</protein>
<dbReference type="AlphaFoldDB" id="A0A1R2D511"/>
<dbReference type="Proteomes" id="UP000187209">
    <property type="component" value="Unassembled WGS sequence"/>
</dbReference>
<gene>
    <name evidence="1" type="ORF">SteCoe_80</name>
</gene>
<sequence length="171" mass="20128">MSKDKLKIDDLPPVEEILKRHLNRQMALAANEPDPASAIHSRVSIVFGFLFQNFNLMEKKDRYLATNTLRQFGQYGLLAFLSPLYLNIKLGKITFGKIFDLPKPLRFTIRTTIYVLPIALYWKYTFDSYNRISYYLADKYMDRIQLFMKFNDPKIMNPNIEIEENEDSDAL</sequence>
<accession>A0A1R2D511</accession>
<keyword evidence="2" id="KW-1185">Reference proteome</keyword>
<dbReference type="EMBL" id="MPUH01000001">
    <property type="protein sequence ID" value="OMJ96342.1"/>
    <property type="molecule type" value="Genomic_DNA"/>
</dbReference>